<feature type="transmembrane region" description="Helical" evidence="6">
    <location>
        <begin position="412"/>
        <end position="430"/>
    </location>
</feature>
<dbReference type="GO" id="GO:0016020">
    <property type="term" value="C:membrane"/>
    <property type="evidence" value="ECO:0007669"/>
    <property type="project" value="UniProtKB-SubCell"/>
</dbReference>
<dbReference type="Pfam" id="PF01490">
    <property type="entry name" value="Aa_trans"/>
    <property type="match status" value="1"/>
</dbReference>
<feature type="transmembrane region" description="Helical" evidence="6">
    <location>
        <begin position="457"/>
        <end position="474"/>
    </location>
</feature>
<accession>A0A168AB64</accession>
<comment type="subcellular location">
    <subcellularLocation>
        <location evidence="1">Membrane</location>
        <topology evidence="1">Multi-pass membrane protein</topology>
    </subcellularLocation>
</comment>
<keyword evidence="3 6" id="KW-0812">Transmembrane</keyword>
<evidence type="ECO:0000256" key="4">
    <source>
        <dbReference type="ARBA" id="ARBA00022989"/>
    </source>
</evidence>
<name>A0A168AB64_9HYPO</name>
<feature type="transmembrane region" description="Helical" evidence="6">
    <location>
        <begin position="181"/>
        <end position="201"/>
    </location>
</feature>
<feature type="transmembrane region" description="Helical" evidence="6">
    <location>
        <begin position="45"/>
        <end position="64"/>
    </location>
</feature>
<organism evidence="8 9">
    <name type="scientific">Moelleriella libera RCEF 2490</name>
    <dbReference type="NCBI Taxonomy" id="1081109"/>
    <lineage>
        <taxon>Eukaryota</taxon>
        <taxon>Fungi</taxon>
        <taxon>Dikarya</taxon>
        <taxon>Ascomycota</taxon>
        <taxon>Pezizomycotina</taxon>
        <taxon>Sordariomycetes</taxon>
        <taxon>Hypocreomycetidae</taxon>
        <taxon>Hypocreales</taxon>
        <taxon>Clavicipitaceae</taxon>
        <taxon>Moelleriella</taxon>
    </lineage>
</organism>
<feature type="transmembrane region" description="Helical" evidence="6">
    <location>
        <begin position="221"/>
        <end position="245"/>
    </location>
</feature>
<dbReference type="STRING" id="1081109.A0A168AB64"/>
<protein>
    <submittedName>
        <fullName evidence="8">Neutral amino acid permease</fullName>
    </submittedName>
</protein>
<reference evidence="8 9" key="1">
    <citation type="journal article" date="2016" name="Genome Biol. Evol.">
        <title>Divergent and convergent evolution of fungal pathogenicity.</title>
        <authorList>
            <person name="Shang Y."/>
            <person name="Xiao G."/>
            <person name="Zheng P."/>
            <person name="Cen K."/>
            <person name="Zhan S."/>
            <person name="Wang C."/>
        </authorList>
    </citation>
    <scope>NUCLEOTIDE SEQUENCE [LARGE SCALE GENOMIC DNA]</scope>
    <source>
        <strain evidence="8 9">RCEF 2490</strain>
    </source>
</reference>
<evidence type="ECO:0000259" key="7">
    <source>
        <dbReference type="Pfam" id="PF01490"/>
    </source>
</evidence>
<dbReference type="PANTHER" id="PTHR22950:SF479">
    <property type="entry name" value="AMINO ACID TRANSPORTER (EUROFUNG)-RELATED"/>
    <property type="match status" value="1"/>
</dbReference>
<dbReference type="AlphaFoldDB" id="A0A168AB64"/>
<sequence>MTPSFDISNKTRDAVAEEAFKEASQPVNTDVFGAEDHHDIKYKRLSWPLVAVLMIAEIVSNGMLSLPYSLATVGMVPGLVIIVFLGVFATYTSWLLVDFKLRHPEVHTMGDAGFIMFGPIGREVLSFGTLCFAIFACGGQLLAGQVALAALSDNKLCLMLYTGIFAVPTLLCSLPRTFHGLGWISVASVLCIFVAGIVGMVGAGKSPDPDRAVRVAVTTDFYTAFVSITNPVFAYAGHFMFFVLMSEMKEPKHAIRAAYTLQSFATVYYAIFAAVMYGFIGSTVSSLAFSSLPPYWAKVSYGIAIPNFLLAGSLYAHTACKVVFVRVFRNSKHLHSHTVLGWGVWVGLVVLANGLAFVLAVGVPIFTYLIGIAASLFAAWFTYGIAGMFWLHDSYHVGAGFSTWQRLWGQTTLAMVTVVSGAFICVAGLWDAHVKSLLHQFKGSRKLNDFSFKDEDVIIMTTETTAFLFFNDVYRSVRERKSRDPSKLFHAAGTS</sequence>
<feature type="transmembrane region" description="Helical" evidence="6">
    <location>
        <begin position="299"/>
        <end position="318"/>
    </location>
</feature>
<evidence type="ECO:0000256" key="3">
    <source>
        <dbReference type="ARBA" id="ARBA00022692"/>
    </source>
</evidence>
<feature type="domain" description="Amino acid transporter transmembrane" evidence="7">
    <location>
        <begin position="44"/>
        <end position="431"/>
    </location>
</feature>
<evidence type="ECO:0000256" key="1">
    <source>
        <dbReference type="ARBA" id="ARBA00004141"/>
    </source>
</evidence>
<dbReference type="Proteomes" id="UP000078544">
    <property type="component" value="Unassembled WGS sequence"/>
</dbReference>
<keyword evidence="5 6" id="KW-0472">Membrane</keyword>
<keyword evidence="4 6" id="KW-1133">Transmembrane helix</keyword>
<evidence type="ECO:0000313" key="8">
    <source>
        <dbReference type="EMBL" id="KZZ93708.1"/>
    </source>
</evidence>
<feature type="transmembrane region" description="Helical" evidence="6">
    <location>
        <begin position="76"/>
        <end position="97"/>
    </location>
</feature>
<dbReference type="OrthoDB" id="40134at2759"/>
<evidence type="ECO:0000256" key="5">
    <source>
        <dbReference type="ARBA" id="ARBA00023136"/>
    </source>
</evidence>
<feature type="transmembrane region" description="Helical" evidence="6">
    <location>
        <begin position="339"/>
        <end position="359"/>
    </location>
</feature>
<comment type="similarity">
    <text evidence="2">Belongs to the amino acid/polyamine transporter 2 family.</text>
</comment>
<feature type="transmembrane region" description="Helical" evidence="6">
    <location>
        <begin position="124"/>
        <end position="152"/>
    </location>
</feature>
<evidence type="ECO:0000256" key="2">
    <source>
        <dbReference type="ARBA" id="ARBA00008066"/>
    </source>
</evidence>
<evidence type="ECO:0000256" key="6">
    <source>
        <dbReference type="SAM" id="Phobius"/>
    </source>
</evidence>
<gene>
    <name evidence="8" type="ORF">AAL_05424</name>
</gene>
<feature type="transmembrane region" description="Helical" evidence="6">
    <location>
        <begin position="365"/>
        <end position="391"/>
    </location>
</feature>
<feature type="transmembrane region" description="Helical" evidence="6">
    <location>
        <begin position="158"/>
        <end position="174"/>
    </location>
</feature>
<evidence type="ECO:0000313" key="9">
    <source>
        <dbReference type="Proteomes" id="UP000078544"/>
    </source>
</evidence>
<dbReference type="PANTHER" id="PTHR22950">
    <property type="entry name" value="AMINO ACID TRANSPORTER"/>
    <property type="match status" value="1"/>
</dbReference>
<dbReference type="GO" id="GO:0015179">
    <property type="term" value="F:L-amino acid transmembrane transporter activity"/>
    <property type="evidence" value="ECO:0007669"/>
    <property type="project" value="TreeGrafter"/>
</dbReference>
<proteinExistence type="inferred from homology"/>
<feature type="transmembrane region" description="Helical" evidence="6">
    <location>
        <begin position="257"/>
        <end position="279"/>
    </location>
</feature>
<dbReference type="InterPro" id="IPR013057">
    <property type="entry name" value="AA_transpt_TM"/>
</dbReference>
<keyword evidence="9" id="KW-1185">Reference proteome</keyword>
<comment type="caution">
    <text evidence="8">The sequence shown here is derived from an EMBL/GenBank/DDBJ whole genome shotgun (WGS) entry which is preliminary data.</text>
</comment>
<dbReference type="EMBL" id="AZGY01000012">
    <property type="protein sequence ID" value="KZZ93708.1"/>
    <property type="molecule type" value="Genomic_DNA"/>
</dbReference>